<dbReference type="InterPro" id="IPR007529">
    <property type="entry name" value="Znf_HIT"/>
</dbReference>
<protein>
    <submittedName>
        <fullName evidence="10">Box C/D snoRNA protein 1-like</fullName>
    </submittedName>
</protein>
<dbReference type="GO" id="GO:0070761">
    <property type="term" value="C:pre-snoRNP complex"/>
    <property type="evidence" value="ECO:0007669"/>
    <property type="project" value="TreeGrafter"/>
</dbReference>
<keyword evidence="4" id="KW-0862">Zinc</keyword>
<reference evidence="10 11" key="1">
    <citation type="journal article" date="2017" name="Gigascience">
        <title>Draft genome of the honey bee ectoparasitic mite, Tropilaelaps mercedesae, is shaped by the parasitic life history.</title>
        <authorList>
            <person name="Dong X."/>
            <person name="Armstrong S.D."/>
            <person name="Xia D."/>
            <person name="Makepeace B.L."/>
            <person name="Darby A.C."/>
            <person name="Kadowaki T."/>
        </authorList>
    </citation>
    <scope>NUCLEOTIDE SEQUENCE [LARGE SCALE GENOMIC DNA]</scope>
    <source>
        <strain evidence="10">Wuxi-XJTLU</strain>
    </source>
</reference>
<dbReference type="GO" id="GO:0000492">
    <property type="term" value="P:box C/D snoRNP assembly"/>
    <property type="evidence" value="ECO:0007669"/>
    <property type="project" value="TreeGrafter"/>
</dbReference>
<comment type="similarity">
    <text evidence="6">Belongs to the BCD1 family.</text>
</comment>
<evidence type="ECO:0000256" key="4">
    <source>
        <dbReference type="ARBA" id="ARBA00022833"/>
    </source>
</evidence>
<keyword evidence="2" id="KW-0479">Metal-binding</keyword>
<dbReference type="InterPro" id="IPR051639">
    <property type="entry name" value="BCD1"/>
</dbReference>
<dbReference type="PANTHER" id="PTHR13483:SF3">
    <property type="entry name" value="BOX C_D SNORNA PROTEIN 1"/>
    <property type="match status" value="1"/>
</dbReference>
<dbReference type="GO" id="GO:0008270">
    <property type="term" value="F:zinc ion binding"/>
    <property type="evidence" value="ECO:0007669"/>
    <property type="project" value="UniProtKB-UniRule"/>
</dbReference>
<comment type="caution">
    <text evidence="10">The sequence shown here is derived from an EMBL/GenBank/DDBJ whole genome shotgun (WGS) entry which is preliminary data.</text>
</comment>
<evidence type="ECO:0000313" key="10">
    <source>
        <dbReference type="EMBL" id="OQR68543.1"/>
    </source>
</evidence>
<evidence type="ECO:0000256" key="1">
    <source>
        <dbReference type="ARBA" id="ARBA00022553"/>
    </source>
</evidence>
<keyword evidence="1" id="KW-0597">Phosphoprotein</keyword>
<organism evidence="10 11">
    <name type="scientific">Tropilaelaps mercedesae</name>
    <dbReference type="NCBI Taxonomy" id="418985"/>
    <lineage>
        <taxon>Eukaryota</taxon>
        <taxon>Metazoa</taxon>
        <taxon>Ecdysozoa</taxon>
        <taxon>Arthropoda</taxon>
        <taxon>Chelicerata</taxon>
        <taxon>Arachnida</taxon>
        <taxon>Acari</taxon>
        <taxon>Parasitiformes</taxon>
        <taxon>Mesostigmata</taxon>
        <taxon>Gamasina</taxon>
        <taxon>Dermanyssoidea</taxon>
        <taxon>Laelapidae</taxon>
        <taxon>Tropilaelaps</taxon>
    </lineage>
</organism>
<dbReference type="PROSITE" id="PS51083">
    <property type="entry name" value="ZF_HIT"/>
    <property type="match status" value="1"/>
</dbReference>
<gene>
    <name evidence="10" type="ORF">BIW11_12846</name>
</gene>
<dbReference type="Proteomes" id="UP000192247">
    <property type="component" value="Unassembled WGS sequence"/>
</dbReference>
<dbReference type="GO" id="GO:0048254">
    <property type="term" value="P:snoRNA localization"/>
    <property type="evidence" value="ECO:0007669"/>
    <property type="project" value="TreeGrafter"/>
</dbReference>
<evidence type="ECO:0000313" key="11">
    <source>
        <dbReference type="Proteomes" id="UP000192247"/>
    </source>
</evidence>
<dbReference type="CDD" id="cd23023">
    <property type="entry name" value="zf-HIT_BCD1"/>
    <property type="match status" value="1"/>
</dbReference>
<dbReference type="PANTHER" id="PTHR13483">
    <property type="entry name" value="BOX C_D SNORNA PROTEIN 1-RELATED"/>
    <property type="match status" value="1"/>
</dbReference>
<sequence>MAEIGGIIMANGDDAAMKLEQPCDNATHENSAAALVSTEMLQEDTAVGREEVLRSDRTLYCINKCAVCHKEARYCCPKCALRTCSLNCVRAHKAQTGCNGIRDRAAFIPMNKFTDLNLLSDYRFLEESARTIDNAMRNPMVKPHQREKLSQNLCNIQKFVWRRTRISLHFLPQMFTRHKLNRTSIKRSILYWTLELHAPQGQLIVIKHDIASSRMLKDIITQFLEDLSVAEKERASGLVNASTCDICVLMKVLGRPVNDERYIELNIDISLEENLQGKRLLEFPTLIIVTSDHRGAFQLDDMKRADRAKQTELPSFFREDEESDNDDQEHMECL</sequence>
<dbReference type="STRING" id="418985.A0A1V9X5A6"/>
<evidence type="ECO:0000256" key="2">
    <source>
        <dbReference type="ARBA" id="ARBA00022723"/>
    </source>
</evidence>
<dbReference type="Pfam" id="PF25790">
    <property type="entry name" value="BCD1"/>
    <property type="match status" value="1"/>
</dbReference>
<comment type="function">
    <text evidence="5">Required for box C/D snoRNAs accumulation involved in snoRNA processing, snoRNA transport to the nucleolus and ribosome biogenesis.</text>
</comment>
<keyword evidence="11" id="KW-1185">Reference proteome</keyword>
<feature type="region of interest" description="Disordered" evidence="8">
    <location>
        <begin position="310"/>
        <end position="334"/>
    </location>
</feature>
<dbReference type="InterPro" id="IPR057721">
    <property type="entry name" value="BCD1_alpha/beta"/>
</dbReference>
<dbReference type="Gene3D" id="3.30.60.190">
    <property type="match status" value="1"/>
</dbReference>
<accession>A0A1V9X5A6</accession>
<evidence type="ECO:0000256" key="7">
    <source>
        <dbReference type="PROSITE-ProRule" id="PRU00453"/>
    </source>
</evidence>
<dbReference type="GO" id="GO:0005634">
    <property type="term" value="C:nucleus"/>
    <property type="evidence" value="ECO:0007669"/>
    <property type="project" value="TreeGrafter"/>
</dbReference>
<evidence type="ECO:0000256" key="3">
    <source>
        <dbReference type="ARBA" id="ARBA00022771"/>
    </source>
</evidence>
<dbReference type="Pfam" id="PF04438">
    <property type="entry name" value="zf-HIT"/>
    <property type="match status" value="1"/>
</dbReference>
<evidence type="ECO:0000259" key="9">
    <source>
        <dbReference type="PROSITE" id="PS51083"/>
    </source>
</evidence>
<dbReference type="EMBL" id="MNPL01024410">
    <property type="protein sequence ID" value="OQR68543.1"/>
    <property type="molecule type" value="Genomic_DNA"/>
</dbReference>
<evidence type="ECO:0000256" key="6">
    <source>
        <dbReference type="ARBA" id="ARBA00049654"/>
    </source>
</evidence>
<name>A0A1V9X5A6_9ACAR</name>
<dbReference type="OrthoDB" id="272357at2759"/>
<keyword evidence="3 7" id="KW-0863">Zinc-finger</keyword>
<dbReference type="AlphaFoldDB" id="A0A1V9X5A6"/>
<dbReference type="SUPFAM" id="SSF144232">
    <property type="entry name" value="HIT/MYND zinc finger-like"/>
    <property type="match status" value="1"/>
</dbReference>
<proteinExistence type="inferred from homology"/>
<feature type="domain" description="HIT-type" evidence="9">
    <location>
        <begin position="65"/>
        <end position="98"/>
    </location>
</feature>
<dbReference type="InParanoid" id="A0A1V9X5A6"/>
<dbReference type="GO" id="GO:0000463">
    <property type="term" value="P:maturation of LSU-rRNA from tricistronic rRNA transcript (SSU-rRNA, 5.8S rRNA, LSU-rRNA)"/>
    <property type="evidence" value="ECO:0007669"/>
    <property type="project" value="TreeGrafter"/>
</dbReference>
<evidence type="ECO:0000256" key="8">
    <source>
        <dbReference type="SAM" id="MobiDB-lite"/>
    </source>
</evidence>
<evidence type="ECO:0000256" key="5">
    <source>
        <dbReference type="ARBA" id="ARBA00049598"/>
    </source>
</evidence>
<dbReference type="FunCoup" id="A0A1V9X5A6">
    <property type="interactions" value="475"/>
</dbReference>